<dbReference type="GO" id="GO:0051539">
    <property type="term" value="F:4 iron, 4 sulfur cluster binding"/>
    <property type="evidence" value="ECO:0007669"/>
    <property type="project" value="UniProtKB-KW"/>
</dbReference>
<dbReference type="InterPro" id="IPR016431">
    <property type="entry name" value="Pyrv-formate_lyase-activ_prd"/>
</dbReference>
<keyword evidence="2 6" id="KW-0949">S-adenosyl-L-methionine</keyword>
<feature type="binding site" evidence="6">
    <location>
        <position position="82"/>
    </location>
    <ligand>
        <name>[4Fe-4S] cluster</name>
        <dbReference type="ChEBI" id="CHEBI:49883"/>
        <note>4Fe-4S-S-AdoMet</note>
    </ligand>
</feature>
<reference evidence="8" key="2">
    <citation type="submission" date="2006-05" db="EMBL/GenBank/DDBJ databases">
        <title>Sequencing of the draft genome and assembly of Desulfuromonas acetoxidans DSM 684.</title>
        <authorList>
            <consortium name="US DOE Joint Genome Institute (JGI-PGF)"/>
            <person name="Copeland A."/>
            <person name="Lucas S."/>
            <person name="Lapidus A."/>
            <person name="Barry K."/>
            <person name="Detter J.C."/>
            <person name="Glavina del Rio T."/>
            <person name="Hammon N."/>
            <person name="Israni S."/>
            <person name="Dalin E."/>
            <person name="Tice H."/>
            <person name="Bruce D."/>
            <person name="Pitluck S."/>
            <person name="Richardson P."/>
        </authorList>
    </citation>
    <scope>NUCLEOTIDE SEQUENCE [LARGE SCALE GENOMIC DNA]</scope>
    <source>
        <strain evidence="8">DSM 684</strain>
    </source>
</reference>
<dbReference type="GO" id="GO:0046872">
    <property type="term" value="F:metal ion binding"/>
    <property type="evidence" value="ECO:0007669"/>
    <property type="project" value="UniProtKB-KW"/>
</dbReference>
<dbReference type="GO" id="GO:0003824">
    <property type="term" value="F:catalytic activity"/>
    <property type="evidence" value="ECO:0007669"/>
    <property type="project" value="InterPro"/>
</dbReference>
<evidence type="ECO:0000313" key="9">
    <source>
        <dbReference type="Proteomes" id="UP000005695"/>
    </source>
</evidence>
<evidence type="ECO:0000256" key="4">
    <source>
        <dbReference type="ARBA" id="ARBA00023004"/>
    </source>
</evidence>
<dbReference type="RefSeq" id="WP_006000905.1">
    <property type="nucleotide sequence ID" value="NZ_AAEW02000010.1"/>
</dbReference>
<dbReference type="NCBIfam" id="TIGR04337">
    <property type="entry name" value="AmmeMemoSam_rS"/>
    <property type="match status" value="1"/>
</dbReference>
<keyword evidence="3 6" id="KW-0479">Metal-binding</keyword>
<evidence type="ECO:0000256" key="6">
    <source>
        <dbReference type="PIRSR" id="PIRSR004869-50"/>
    </source>
</evidence>
<dbReference type="InterPro" id="IPR007197">
    <property type="entry name" value="rSAM"/>
</dbReference>
<feature type="domain" description="Radical SAM core" evidence="7">
    <location>
        <begin position="67"/>
        <end position="297"/>
    </location>
</feature>
<dbReference type="InterPro" id="IPR013785">
    <property type="entry name" value="Aldolase_TIM"/>
</dbReference>
<evidence type="ECO:0000256" key="2">
    <source>
        <dbReference type="ARBA" id="ARBA00022691"/>
    </source>
</evidence>
<evidence type="ECO:0000256" key="1">
    <source>
        <dbReference type="ARBA" id="ARBA00022485"/>
    </source>
</evidence>
<sequence length="343" mass="37991">MREAMFWSPLEGGQVRCELCRFHCVIGAGHRGRCRVRENRDGVLYSLNDGLAIAAHIDPIEKKPLFHVLPGSRSYSIATVGCNFRCRHCQNASISQLESAHAAVRGDSLPPKQVVGLALSAACQSISYTYTEPTVFYEYMYETARLARQEGLLNVMVSNGYMAEEPLRHLAPYLDGANIDLKGFSESFYREVCGAQLAPVLDSLKLFKELGIWLEVTTLVIPGYNDDEEQLGGIARFIAEQLDVETPWHVTAFYPTYRLTNVPPTPVESLVRARNLGEKAGLNYIYLGNVASGRGEDTRCRQCGKTLIERHGFQVARNRLYHGTCPGCGTPLSGVRLDDGGIN</sequence>
<proteinExistence type="predicted"/>
<dbReference type="SFLD" id="SFLDG01101">
    <property type="entry name" value="Uncharacterised_Radical_SAM_Su"/>
    <property type="match status" value="1"/>
</dbReference>
<keyword evidence="1" id="KW-0004">4Fe-4S</keyword>
<dbReference type="InterPro" id="IPR006638">
    <property type="entry name" value="Elp3/MiaA/NifB-like_rSAM"/>
</dbReference>
<dbReference type="PANTHER" id="PTHR30352:SF5">
    <property type="entry name" value="PYRUVATE FORMATE-LYASE 1-ACTIVATING ENZYME"/>
    <property type="match status" value="1"/>
</dbReference>
<keyword evidence="5 6" id="KW-0411">Iron-sulfur</keyword>
<feature type="binding site" evidence="6">
    <location>
        <position position="89"/>
    </location>
    <ligand>
        <name>[4Fe-4S] cluster</name>
        <dbReference type="ChEBI" id="CHEBI:49883"/>
        <note>4Fe-4S-S-AdoMet</note>
    </ligand>
</feature>
<dbReference type="SMART" id="SM00729">
    <property type="entry name" value="Elp3"/>
    <property type="match status" value="1"/>
</dbReference>
<name>Q1JYW1_DESA6</name>
<evidence type="ECO:0000259" key="7">
    <source>
        <dbReference type="PROSITE" id="PS51918"/>
    </source>
</evidence>
<evidence type="ECO:0000256" key="3">
    <source>
        <dbReference type="ARBA" id="ARBA00022723"/>
    </source>
</evidence>
<dbReference type="InterPro" id="IPR034457">
    <property type="entry name" value="Organic_radical-activating"/>
</dbReference>
<keyword evidence="9" id="KW-1185">Reference proteome</keyword>
<evidence type="ECO:0000313" key="8">
    <source>
        <dbReference type="EMBL" id="EAT15533.1"/>
    </source>
</evidence>
<dbReference type="PROSITE" id="PS51918">
    <property type="entry name" value="RADICAL_SAM"/>
    <property type="match status" value="1"/>
</dbReference>
<keyword evidence="4 6" id="KW-0408">Iron</keyword>
<dbReference type="Proteomes" id="UP000005695">
    <property type="component" value="Unassembled WGS sequence"/>
</dbReference>
<dbReference type="EMBL" id="AAEW02000010">
    <property type="protein sequence ID" value="EAT15533.1"/>
    <property type="molecule type" value="Genomic_DNA"/>
</dbReference>
<dbReference type="CDD" id="cd01335">
    <property type="entry name" value="Radical_SAM"/>
    <property type="match status" value="1"/>
</dbReference>
<reference evidence="8" key="1">
    <citation type="submission" date="2006-05" db="EMBL/GenBank/DDBJ databases">
        <title>Annotation of the draft genome assembly of Desulfuromonas acetoxidans DSM 684.</title>
        <authorList>
            <consortium name="US DOE Joint Genome Institute (JGI-ORNL)"/>
            <person name="Larimer F."/>
            <person name="Land M."/>
            <person name="Hauser L."/>
        </authorList>
    </citation>
    <scope>NUCLEOTIDE SEQUENCE [LARGE SCALE GENOMIC DNA]</scope>
    <source>
        <strain evidence="8">DSM 684</strain>
    </source>
</reference>
<dbReference type="Gene3D" id="3.20.20.70">
    <property type="entry name" value="Aldolase class I"/>
    <property type="match status" value="1"/>
</dbReference>
<dbReference type="PANTHER" id="PTHR30352">
    <property type="entry name" value="PYRUVATE FORMATE-LYASE-ACTIVATING ENZYME"/>
    <property type="match status" value="1"/>
</dbReference>
<accession>Q1JYW1</accession>
<dbReference type="AlphaFoldDB" id="Q1JYW1"/>
<comment type="cofactor">
    <cofactor evidence="6">
        <name>[4Fe-4S] cluster</name>
        <dbReference type="ChEBI" id="CHEBI:49883"/>
    </cofactor>
    <text evidence="6">Binds 1 [4Fe-4S] cluster. The cluster is coordinated with 3 cysteines and an exchangeable S-adenosyl-L-methionine.</text>
</comment>
<organism evidence="8 9">
    <name type="scientific">Desulfuromonas acetoxidans (strain DSM 684 / 11070)</name>
    <dbReference type="NCBI Taxonomy" id="281689"/>
    <lineage>
        <taxon>Bacteria</taxon>
        <taxon>Pseudomonadati</taxon>
        <taxon>Thermodesulfobacteriota</taxon>
        <taxon>Desulfuromonadia</taxon>
        <taxon>Desulfuromonadales</taxon>
        <taxon>Desulfuromonadaceae</taxon>
        <taxon>Desulfuromonas</taxon>
    </lineage>
</organism>
<dbReference type="SFLD" id="SFLDS00029">
    <property type="entry name" value="Radical_SAM"/>
    <property type="match status" value="1"/>
</dbReference>
<dbReference type="Pfam" id="PF04055">
    <property type="entry name" value="Radical_SAM"/>
    <property type="match status" value="1"/>
</dbReference>
<dbReference type="InterPro" id="IPR027596">
    <property type="entry name" value="AmmeMemoSam_rS"/>
</dbReference>
<gene>
    <name evidence="8" type="ORF">Dace_1395</name>
</gene>
<dbReference type="SUPFAM" id="SSF102114">
    <property type="entry name" value="Radical SAM enzymes"/>
    <property type="match status" value="1"/>
</dbReference>
<dbReference type="PIRSF" id="PIRSF004869">
    <property type="entry name" value="PflX_prd"/>
    <property type="match status" value="1"/>
</dbReference>
<dbReference type="OrthoDB" id="9778883at2"/>
<dbReference type="InterPro" id="IPR058240">
    <property type="entry name" value="rSAM_sf"/>
</dbReference>
<comment type="caution">
    <text evidence="8">The sequence shown here is derived from an EMBL/GenBank/DDBJ whole genome shotgun (WGS) entry which is preliminary data.</text>
</comment>
<evidence type="ECO:0000256" key="5">
    <source>
        <dbReference type="ARBA" id="ARBA00023014"/>
    </source>
</evidence>
<feature type="binding site" evidence="6">
    <location>
        <position position="86"/>
    </location>
    <ligand>
        <name>[4Fe-4S] cluster</name>
        <dbReference type="ChEBI" id="CHEBI:49883"/>
        <note>4Fe-4S-S-AdoMet</note>
    </ligand>
</feature>
<protein>
    <submittedName>
        <fullName evidence="8">Radical SAM</fullName>
    </submittedName>
</protein>